<evidence type="ECO:0000256" key="5">
    <source>
        <dbReference type="ARBA" id="ARBA00023033"/>
    </source>
</evidence>
<keyword evidence="4" id="KW-0560">Oxidoreductase</keyword>
<dbReference type="GO" id="GO:0071949">
    <property type="term" value="F:FAD binding"/>
    <property type="evidence" value="ECO:0007669"/>
    <property type="project" value="InterPro"/>
</dbReference>
<dbReference type="EMBL" id="MU853862">
    <property type="protein sequence ID" value="KAK3937134.1"/>
    <property type="molecule type" value="Genomic_DNA"/>
</dbReference>
<comment type="similarity">
    <text evidence="1">Belongs to the paxM FAD-dependent monooxygenase family.</text>
</comment>
<proteinExistence type="inferred from homology"/>
<gene>
    <name evidence="7" type="ORF">QBC46DRAFT_268198</name>
</gene>
<dbReference type="Proteomes" id="UP001303473">
    <property type="component" value="Unassembled WGS sequence"/>
</dbReference>
<dbReference type="InterPro" id="IPR050493">
    <property type="entry name" value="FAD-dep_Monooxygenase_BioMet"/>
</dbReference>
<dbReference type="SUPFAM" id="SSF54373">
    <property type="entry name" value="FAD-linked reductases, C-terminal domain"/>
    <property type="match status" value="1"/>
</dbReference>
<evidence type="ECO:0000259" key="6">
    <source>
        <dbReference type="Pfam" id="PF01494"/>
    </source>
</evidence>
<evidence type="ECO:0000256" key="2">
    <source>
        <dbReference type="ARBA" id="ARBA00022630"/>
    </source>
</evidence>
<keyword evidence="2" id="KW-0285">Flavoprotein</keyword>
<evidence type="ECO:0000256" key="4">
    <source>
        <dbReference type="ARBA" id="ARBA00023002"/>
    </source>
</evidence>
<dbReference type="InterPro" id="IPR036188">
    <property type="entry name" value="FAD/NAD-bd_sf"/>
</dbReference>
<dbReference type="AlphaFoldDB" id="A0AAN6N150"/>
<dbReference type="GO" id="GO:0004497">
    <property type="term" value="F:monooxygenase activity"/>
    <property type="evidence" value="ECO:0007669"/>
    <property type="project" value="UniProtKB-KW"/>
</dbReference>
<dbReference type="PANTHER" id="PTHR13789:SF314">
    <property type="entry name" value="FAD-BINDING DOMAIN-CONTAINING PROTEIN"/>
    <property type="match status" value="1"/>
</dbReference>
<evidence type="ECO:0000256" key="1">
    <source>
        <dbReference type="ARBA" id="ARBA00007992"/>
    </source>
</evidence>
<dbReference type="InterPro" id="IPR002938">
    <property type="entry name" value="FAD-bd"/>
</dbReference>
<name>A0AAN6N150_9PEZI</name>
<evidence type="ECO:0000313" key="7">
    <source>
        <dbReference type="EMBL" id="KAK3937134.1"/>
    </source>
</evidence>
<evidence type="ECO:0000256" key="3">
    <source>
        <dbReference type="ARBA" id="ARBA00022827"/>
    </source>
</evidence>
<feature type="domain" description="FAD-binding" evidence="6">
    <location>
        <begin position="307"/>
        <end position="373"/>
    </location>
</feature>
<dbReference type="PANTHER" id="PTHR13789">
    <property type="entry name" value="MONOOXYGENASE"/>
    <property type="match status" value="1"/>
</dbReference>
<dbReference type="SUPFAM" id="SSF51905">
    <property type="entry name" value="FAD/NAD(P)-binding domain"/>
    <property type="match status" value="1"/>
</dbReference>
<organism evidence="7 8">
    <name type="scientific">Diplogelasinospora grovesii</name>
    <dbReference type="NCBI Taxonomy" id="303347"/>
    <lineage>
        <taxon>Eukaryota</taxon>
        <taxon>Fungi</taxon>
        <taxon>Dikarya</taxon>
        <taxon>Ascomycota</taxon>
        <taxon>Pezizomycotina</taxon>
        <taxon>Sordariomycetes</taxon>
        <taxon>Sordariomycetidae</taxon>
        <taxon>Sordariales</taxon>
        <taxon>Diplogelasinosporaceae</taxon>
        <taxon>Diplogelasinospora</taxon>
    </lineage>
</organism>
<accession>A0AAN6N150</accession>
<sequence>MPSNTEPTSDDPLRITIVGGGIAGLAAATALRSPSHLITVHERNGPDVLEFGAAVALGPNGIKMVRSMGLTRDDVNGVLCGGYKAFSHQGKPLHGRPWVSESGSPVDWWLVHRQDLKDALLRSATSPSGSGSPATIVYGARVIDVDAHSGKVMFADGAVVEADLVIGADGIHSEARAAVVQDPHPAPLPSGHSMYRFVLPFKLFQDDAGGLPEQLDYSNGVHLTLLVAQDGTDRNVVIYPCRSMKLLNIACAVPDKKLKHETTYSWTAAGIVDDMVDLFQGFPEWLLNAFQKTNEVKLFQLRDQEPLPRYARGRTCLIGDAAHAMVPYQGQGVNQALEDAEGLGVLLKNVKDKDEIPGVLELWERARKPRASEIQLGSRLAQQRLAPETFARMMRIHWRYEGIRSALPDNWERHVGRDEKEMEGDVEKAALGFERNGCVEA</sequence>
<evidence type="ECO:0000313" key="8">
    <source>
        <dbReference type="Proteomes" id="UP001303473"/>
    </source>
</evidence>
<dbReference type="Gene3D" id="3.50.50.60">
    <property type="entry name" value="FAD/NAD(P)-binding domain"/>
    <property type="match status" value="1"/>
</dbReference>
<keyword evidence="8" id="KW-1185">Reference proteome</keyword>
<dbReference type="Pfam" id="PF01494">
    <property type="entry name" value="FAD_binding_3"/>
    <property type="match status" value="1"/>
</dbReference>
<keyword evidence="5" id="KW-0503">Monooxygenase</keyword>
<protein>
    <recommendedName>
        <fullName evidence="6">FAD-binding domain-containing protein</fullName>
    </recommendedName>
</protein>
<comment type="caution">
    <text evidence="7">The sequence shown here is derived from an EMBL/GenBank/DDBJ whole genome shotgun (WGS) entry which is preliminary data.</text>
</comment>
<keyword evidence="3" id="KW-0274">FAD</keyword>
<reference evidence="8" key="1">
    <citation type="journal article" date="2023" name="Mol. Phylogenet. Evol.">
        <title>Genome-scale phylogeny and comparative genomics of the fungal order Sordariales.</title>
        <authorList>
            <person name="Hensen N."/>
            <person name="Bonometti L."/>
            <person name="Westerberg I."/>
            <person name="Brannstrom I.O."/>
            <person name="Guillou S."/>
            <person name="Cros-Aarteil S."/>
            <person name="Calhoun S."/>
            <person name="Haridas S."/>
            <person name="Kuo A."/>
            <person name="Mondo S."/>
            <person name="Pangilinan J."/>
            <person name="Riley R."/>
            <person name="LaButti K."/>
            <person name="Andreopoulos B."/>
            <person name="Lipzen A."/>
            <person name="Chen C."/>
            <person name="Yan M."/>
            <person name="Daum C."/>
            <person name="Ng V."/>
            <person name="Clum A."/>
            <person name="Steindorff A."/>
            <person name="Ohm R.A."/>
            <person name="Martin F."/>
            <person name="Silar P."/>
            <person name="Natvig D.O."/>
            <person name="Lalanne C."/>
            <person name="Gautier V."/>
            <person name="Ament-Velasquez S.L."/>
            <person name="Kruys A."/>
            <person name="Hutchinson M.I."/>
            <person name="Powell A.J."/>
            <person name="Barry K."/>
            <person name="Miller A.N."/>
            <person name="Grigoriev I.V."/>
            <person name="Debuchy R."/>
            <person name="Gladieux P."/>
            <person name="Hiltunen Thoren M."/>
            <person name="Johannesson H."/>
        </authorList>
    </citation>
    <scope>NUCLEOTIDE SEQUENCE [LARGE SCALE GENOMIC DNA]</scope>
    <source>
        <strain evidence="8">CBS 340.73</strain>
    </source>
</reference>
<dbReference type="PRINTS" id="PR00420">
    <property type="entry name" value="RNGMNOXGNASE"/>
</dbReference>